<dbReference type="EMBL" id="QNRR01000002">
    <property type="protein sequence ID" value="RBP46485.1"/>
    <property type="molecule type" value="Genomic_DNA"/>
</dbReference>
<keyword evidence="2 3" id="KW-0408">Iron</keyword>
<dbReference type="InterPro" id="IPR022655">
    <property type="entry name" value="DUF1553"/>
</dbReference>
<dbReference type="GO" id="GO:0020037">
    <property type="term" value="F:heme binding"/>
    <property type="evidence" value="ECO:0007669"/>
    <property type="project" value="InterPro"/>
</dbReference>
<dbReference type="InterPro" id="IPR009056">
    <property type="entry name" value="Cyt_c-like_dom"/>
</dbReference>
<evidence type="ECO:0000313" key="7">
    <source>
        <dbReference type="Proteomes" id="UP000253426"/>
    </source>
</evidence>
<evidence type="ECO:0000256" key="1">
    <source>
        <dbReference type="ARBA" id="ARBA00022723"/>
    </source>
</evidence>
<keyword evidence="4" id="KW-0732">Signal</keyword>
<feature type="chain" id="PRO_5016792737" evidence="4">
    <location>
        <begin position="25"/>
        <end position="1220"/>
    </location>
</feature>
<dbReference type="PANTHER" id="PTHR35889">
    <property type="entry name" value="CYCLOINULO-OLIGOSACCHARIDE FRUCTANOTRANSFERASE-RELATED"/>
    <property type="match status" value="1"/>
</dbReference>
<dbReference type="InterPro" id="IPR013320">
    <property type="entry name" value="ConA-like_dom_sf"/>
</dbReference>
<dbReference type="PROSITE" id="PS51007">
    <property type="entry name" value="CYTC"/>
    <property type="match status" value="1"/>
</dbReference>
<evidence type="ECO:0000256" key="4">
    <source>
        <dbReference type="SAM" id="SignalP"/>
    </source>
</evidence>
<dbReference type="InterPro" id="IPR011444">
    <property type="entry name" value="DUF1549"/>
</dbReference>
<evidence type="ECO:0000313" key="6">
    <source>
        <dbReference type="EMBL" id="RBP46485.1"/>
    </source>
</evidence>
<dbReference type="PANTHER" id="PTHR35889:SF3">
    <property type="entry name" value="F-BOX DOMAIN-CONTAINING PROTEIN"/>
    <property type="match status" value="1"/>
</dbReference>
<dbReference type="GO" id="GO:0030246">
    <property type="term" value="F:carbohydrate binding"/>
    <property type="evidence" value="ECO:0007669"/>
    <property type="project" value="UniProtKB-KW"/>
</dbReference>
<comment type="caution">
    <text evidence="6">The sequence shown here is derived from an EMBL/GenBank/DDBJ whole genome shotgun (WGS) entry which is preliminary data.</text>
</comment>
<keyword evidence="3" id="KW-0349">Heme</keyword>
<proteinExistence type="predicted"/>
<dbReference type="OrthoDB" id="1384247at2"/>
<dbReference type="GO" id="GO:0009055">
    <property type="term" value="F:electron transfer activity"/>
    <property type="evidence" value="ECO:0007669"/>
    <property type="project" value="InterPro"/>
</dbReference>
<dbReference type="Gene3D" id="2.60.120.200">
    <property type="match status" value="1"/>
</dbReference>
<protein>
    <submittedName>
        <fullName evidence="6">Concanavalin A-like lectin/glucanase superfamily protein</fullName>
    </submittedName>
</protein>
<evidence type="ECO:0000256" key="3">
    <source>
        <dbReference type="PROSITE-ProRule" id="PRU00433"/>
    </source>
</evidence>
<keyword evidence="6" id="KW-0430">Lectin</keyword>
<dbReference type="SUPFAM" id="SSF49899">
    <property type="entry name" value="Concanavalin A-like lectins/glucanases"/>
    <property type="match status" value="1"/>
</dbReference>
<evidence type="ECO:0000259" key="5">
    <source>
        <dbReference type="PROSITE" id="PS51007"/>
    </source>
</evidence>
<keyword evidence="1 3" id="KW-0479">Metal-binding</keyword>
<accession>A0A366HS26</accession>
<evidence type="ECO:0000256" key="2">
    <source>
        <dbReference type="ARBA" id="ARBA00023004"/>
    </source>
</evidence>
<feature type="domain" description="Cytochrome c" evidence="5">
    <location>
        <begin position="546"/>
        <end position="644"/>
    </location>
</feature>
<dbReference type="GO" id="GO:0046872">
    <property type="term" value="F:metal ion binding"/>
    <property type="evidence" value="ECO:0007669"/>
    <property type="project" value="UniProtKB-KW"/>
</dbReference>
<dbReference type="Pfam" id="PF07635">
    <property type="entry name" value="PSCyt1"/>
    <property type="match status" value="1"/>
</dbReference>
<dbReference type="InterPro" id="IPR011429">
    <property type="entry name" value="Cyt_c_Planctomycete-type"/>
</dbReference>
<organism evidence="6 7">
    <name type="scientific">Roseimicrobium gellanilyticum</name>
    <dbReference type="NCBI Taxonomy" id="748857"/>
    <lineage>
        <taxon>Bacteria</taxon>
        <taxon>Pseudomonadati</taxon>
        <taxon>Verrucomicrobiota</taxon>
        <taxon>Verrucomicrobiia</taxon>
        <taxon>Verrucomicrobiales</taxon>
        <taxon>Verrucomicrobiaceae</taxon>
        <taxon>Roseimicrobium</taxon>
    </lineage>
</organism>
<dbReference type="AlphaFoldDB" id="A0A366HS26"/>
<gene>
    <name evidence="6" type="ORF">DES53_102876</name>
</gene>
<dbReference type="Pfam" id="PF07587">
    <property type="entry name" value="PSD1"/>
    <property type="match status" value="1"/>
</dbReference>
<keyword evidence="7" id="KW-1185">Reference proteome</keyword>
<dbReference type="Pfam" id="PF07583">
    <property type="entry name" value="PSCyt2"/>
    <property type="match status" value="1"/>
</dbReference>
<reference evidence="6 7" key="1">
    <citation type="submission" date="2018-06" db="EMBL/GenBank/DDBJ databases">
        <title>Genomic Encyclopedia of Type Strains, Phase IV (KMG-IV): sequencing the most valuable type-strain genomes for metagenomic binning, comparative biology and taxonomic classification.</title>
        <authorList>
            <person name="Goeker M."/>
        </authorList>
    </citation>
    <scope>NUCLEOTIDE SEQUENCE [LARGE SCALE GENOMIC DNA]</scope>
    <source>
        <strain evidence="6 7">DSM 25532</strain>
    </source>
</reference>
<feature type="signal peptide" evidence="4">
    <location>
        <begin position="1"/>
        <end position="24"/>
    </location>
</feature>
<dbReference type="Proteomes" id="UP000253426">
    <property type="component" value="Unassembled WGS sequence"/>
</dbReference>
<name>A0A366HS26_9BACT</name>
<dbReference type="Pfam" id="PF13385">
    <property type="entry name" value="Laminin_G_3"/>
    <property type="match status" value="1"/>
</dbReference>
<sequence>MPSSLYRCSAVAVLFVCALVQARAAAPNADALPKPVTAAVWHFDVRDALGSWPATVPGPRPPLHPLFAKDNAAAEFRSASDQLVVPGEKASSFKHGEALTFDFWIAPGDLKEKQPVFLLAKGDPNRAGQVDDNLNYGLTVERLSSSAMRIGLCFAAEPEKPDAVPVRHQWWSGSLALTGLEWHHIALTYTFGDPTSVMIYINGRMQLFSGKWEKSTLRGPVQRDGNLRIGGSSGKQQAFYAGRVDALTLHRGVLDSPTIEKLYALQPPPPPANRNEVKPGEVRVELCTEGVPPRREWPDASPPVAEVMTAEAFGFFELPQVYVASGVRGDPPGTTFLRASALVQFPKGRHRLLLRARGISRLLIDGKQLRDTPAPPSSLNGHHLTSEQETYLDLGPDFRFAPPGNREEWCEFESAGDKPHMVVLETVFGTVRPGLGETVIAWSREGETSWQLLSPTARHIPYTDAGWAAYEAEQRKVLERIDTERRLAKRAGQNAYWERRREAAKAWLAQTPDLPVPPLPKGMPGHNEVDHFLGARIAQVAPTYKHVSGNGPDFYRDIKPLLETRCYDCHQGSKTKGGLRLDKLAAAVQGGDSDGPAITPGKPEASALLHRIRTEEEDAVMPPKGARLTSREITLLETWIQQGANWPEFRVSTLELPPLADDMTFLRRVTLDTVGVPPHENEIRDFLADTSPNRRTNVIDRLLKDPRWADHWMGYWLDVLAENPNLLSGSLNNSGPFRWWIYESLRDDQPMDAFVTELVRMEGSSNIGGPAGFAVAGQNDAPLAEKGAILASAFLGVEMKCARCHDAPAHVSKQEELFQLAAMLNKAPLKVPTTSSVPTDKLHAGGRKPLIQVTLKPGTQVQPVWPFARFCSEDAAKNLAADPKNTRDQLAALITAPQNERFAEVMVNRVWQRLMGRGLVENPGDWEKSEPSHPELLRWLAREFVRSGYSLKAVSRLIITSHAYQRASIPELENAEPLYVGPPPRRMNAEQIVDSLFATTGKPFKLEELCFDLDGISNMRTLGQPRRAWMLTSTSNERDRPSLTLPRVQAVITALEAFGWRGARQSPVTLRESDPNVLQPAVLSNGVMSAWAVRLSDDHGITQLAMKEQSLDAFIEVFYLRLLTRMPTDKERASARELLGSGYAERRVSASAKTNVKRVRPKYVTWSNHLDGPANALAQELEANARRGDPPTTQLSADWRERLEDLLWQTVNLPEWLFIR</sequence>